<dbReference type="AlphaFoldDB" id="A0A316HAY0"/>
<organism evidence="3 4">
    <name type="scientific">Mucilaginibacter oryzae</name>
    <dbReference type="NCBI Taxonomy" id="468058"/>
    <lineage>
        <taxon>Bacteria</taxon>
        <taxon>Pseudomonadati</taxon>
        <taxon>Bacteroidota</taxon>
        <taxon>Sphingobacteriia</taxon>
        <taxon>Sphingobacteriales</taxon>
        <taxon>Sphingobacteriaceae</taxon>
        <taxon>Mucilaginibacter</taxon>
    </lineage>
</organism>
<comment type="caution">
    <text evidence="3">The sequence shown here is derived from an EMBL/GenBank/DDBJ whole genome shotgun (WGS) entry which is preliminary data.</text>
</comment>
<feature type="chain" id="PRO_5016432580" evidence="1">
    <location>
        <begin position="20"/>
        <end position="636"/>
    </location>
</feature>
<dbReference type="EMBL" id="QGHA01000003">
    <property type="protein sequence ID" value="PWK78359.1"/>
    <property type="molecule type" value="Genomic_DNA"/>
</dbReference>
<reference evidence="3 4" key="1">
    <citation type="submission" date="2018-05" db="EMBL/GenBank/DDBJ databases">
        <title>Genomic Encyclopedia of Archaeal and Bacterial Type Strains, Phase II (KMG-II): from individual species to whole genera.</title>
        <authorList>
            <person name="Goeker M."/>
        </authorList>
    </citation>
    <scope>NUCLEOTIDE SEQUENCE [LARGE SCALE GENOMIC DNA]</scope>
    <source>
        <strain evidence="3 4">DSM 19975</strain>
    </source>
</reference>
<dbReference type="Pfam" id="PF12969">
    <property type="entry name" value="DUF3857"/>
    <property type="match status" value="1"/>
</dbReference>
<dbReference type="InterPro" id="IPR038765">
    <property type="entry name" value="Papain-like_cys_pep_sf"/>
</dbReference>
<evidence type="ECO:0000256" key="1">
    <source>
        <dbReference type="SAM" id="SignalP"/>
    </source>
</evidence>
<dbReference type="SUPFAM" id="SSF54001">
    <property type="entry name" value="Cysteine proteinases"/>
    <property type="match status" value="1"/>
</dbReference>
<feature type="domain" description="DUF3857" evidence="2">
    <location>
        <begin position="57"/>
        <end position="215"/>
    </location>
</feature>
<accession>A0A316HAY0</accession>
<sequence>MKRILTALFLLSAITCVKAQDNYDTSLIPNDLLPYAGAVVRNEETTVEVKDFDYTLCHVKKAITVLNKNGDDEAGLVIWYDKSNIIKDVKGIIYNQWGKPVGKFSESDFDDESQHDGFSLFTDLKLKHYQPRSTDYPYTVSYEYDVKSKQSLDLENWHPLASDGISVEKSSYTLICKPDFKIRYKPINLHVNPVIATNKQGLQTYTWQISNLKALRSEPYSPIYRERMPSLKVAPDKFTYRGVSGTVTNWKELGQWQYEKLNAGRQQLSPVTVQKMKELTADVTDPKAKARKIYEYMQGRTHYINISVGIGGLQPFPAADVDQQSYGDCKALVNYTQALLKAVDIESYYCVVKSGSQKISMLPDFASMDQGDHVILCLPFKNDTTFLECTSQNMPFGFLGNFTDDRLVLACTPQGGKLIRTPKYTAQANLEQRKASFTLNAQGDLSGTMITNFKGVNYEDRDQVIYESKTDQIKDLKKIYPINNLEIESADLKQYKTDQPYTTETLKITASEYGSASGDKIVFMANPANRITTPLREVRNRHFDVHINRGYTDEDEITYTIPAGYKIDLRPKNVKIEKPFGRFEASVTVNGDKVIYSRKLQIIDGDYSKETYQDMVDFYQQVTDSDDDNITLTKGS</sequence>
<proteinExistence type="predicted"/>
<name>A0A316HAY0_9SPHI</name>
<protein>
    <submittedName>
        <fullName evidence="3">Uncharacterized protein DUF3857</fullName>
    </submittedName>
</protein>
<dbReference type="RefSeq" id="WP_109607903.1">
    <property type="nucleotide sequence ID" value="NZ_QGHA01000003.1"/>
</dbReference>
<dbReference type="Gene3D" id="2.60.120.1130">
    <property type="match status" value="1"/>
</dbReference>
<gene>
    <name evidence="3" type="ORF">LX99_02203</name>
</gene>
<evidence type="ECO:0000259" key="2">
    <source>
        <dbReference type="Pfam" id="PF12969"/>
    </source>
</evidence>
<evidence type="ECO:0000313" key="3">
    <source>
        <dbReference type="EMBL" id="PWK78359.1"/>
    </source>
</evidence>
<dbReference type="InterPro" id="IPR024618">
    <property type="entry name" value="DUF3857"/>
</dbReference>
<dbReference type="Gene3D" id="3.10.620.30">
    <property type="match status" value="1"/>
</dbReference>
<evidence type="ECO:0000313" key="4">
    <source>
        <dbReference type="Proteomes" id="UP000245678"/>
    </source>
</evidence>
<dbReference type="Proteomes" id="UP000245678">
    <property type="component" value="Unassembled WGS sequence"/>
</dbReference>
<keyword evidence="1" id="KW-0732">Signal</keyword>
<keyword evidence="4" id="KW-1185">Reference proteome</keyword>
<dbReference type="Gene3D" id="2.60.40.3140">
    <property type="match status" value="1"/>
</dbReference>
<feature type="signal peptide" evidence="1">
    <location>
        <begin position="1"/>
        <end position="19"/>
    </location>
</feature>